<reference evidence="4" key="1">
    <citation type="submission" date="2021-02" db="EMBL/GenBank/DDBJ databases">
        <authorList>
            <person name="Nowell W R."/>
        </authorList>
    </citation>
    <scope>NUCLEOTIDE SEQUENCE</scope>
    <source>
        <strain evidence="4">Ploen Becks lab</strain>
    </source>
</reference>
<dbReference type="SUPFAM" id="SSF50630">
    <property type="entry name" value="Acid proteases"/>
    <property type="match status" value="1"/>
</dbReference>
<organism evidence="4 5">
    <name type="scientific">Brachionus calyciflorus</name>
    <dbReference type="NCBI Taxonomy" id="104777"/>
    <lineage>
        <taxon>Eukaryota</taxon>
        <taxon>Metazoa</taxon>
        <taxon>Spiralia</taxon>
        <taxon>Gnathifera</taxon>
        <taxon>Rotifera</taxon>
        <taxon>Eurotatoria</taxon>
        <taxon>Monogononta</taxon>
        <taxon>Pseudotrocha</taxon>
        <taxon>Ploima</taxon>
        <taxon>Brachionidae</taxon>
        <taxon>Brachionus</taxon>
    </lineage>
</organism>
<dbReference type="Gene3D" id="2.40.70.10">
    <property type="entry name" value="Acid Proteases"/>
    <property type="match status" value="1"/>
</dbReference>
<dbReference type="PROSITE" id="PS50158">
    <property type="entry name" value="ZF_CCHC"/>
    <property type="match status" value="1"/>
</dbReference>
<dbReference type="Proteomes" id="UP000663879">
    <property type="component" value="Unassembled WGS sequence"/>
</dbReference>
<keyword evidence="1" id="KW-0863">Zinc-finger</keyword>
<name>A0A814S6L9_9BILA</name>
<accession>A0A814S6L9</accession>
<keyword evidence="1" id="KW-0862">Zinc</keyword>
<dbReference type="GO" id="GO:0008270">
    <property type="term" value="F:zinc ion binding"/>
    <property type="evidence" value="ECO:0007669"/>
    <property type="project" value="UniProtKB-KW"/>
</dbReference>
<keyword evidence="1" id="KW-0479">Metal-binding</keyword>
<dbReference type="InterPro" id="IPR021109">
    <property type="entry name" value="Peptidase_aspartic_dom_sf"/>
</dbReference>
<dbReference type="InterPro" id="IPR001878">
    <property type="entry name" value="Znf_CCHC"/>
</dbReference>
<feature type="non-terminal residue" evidence="4">
    <location>
        <position position="423"/>
    </location>
</feature>
<protein>
    <recommendedName>
        <fullName evidence="3">CCHC-type domain-containing protein</fullName>
    </recommendedName>
</protein>
<evidence type="ECO:0000256" key="1">
    <source>
        <dbReference type="PROSITE-ProRule" id="PRU00047"/>
    </source>
</evidence>
<feature type="domain" description="CCHC-type" evidence="3">
    <location>
        <begin position="139"/>
        <end position="152"/>
    </location>
</feature>
<dbReference type="GO" id="GO:0003676">
    <property type="term" value="F:nucleic acid binding"/>
    <property type="evidence" value="ECO:0007669"/>
    <property type="project" value="InterPro"/>
</dbReference>
<dbReference type="AlphaFoldDB" id="A0A814S6L9"/>
<evidence type="ECO:0000313" key="4">
    <source>
        <dbReference type="EMBL" id="CAF1143354.1"/>
    </source>
</evidence>
<evidence type="ECO:0000259" key="3">
    <source>
        <dbReference type="PROSITE" id="PS50158"/>
    </source>
</evidence>
<sequence>MTEDDKKVVDRIFEHLKDKCKVSTVSLYNEFNSRRPRLNETYSQFAGSLQELLNKACPGLGTNEKKMLLRSKLCDHLPEHMKALVRFNKDKPWDELITCLEENSVRNSSFETYGKIEVKDEPVDLNHVRAFSKRFDGECYNCGIKGHKKINCYKLKRAKESANRGGFNKRNGRVSGGERSHEKRRSVRFKRDDESAEVSTMDAETYESDDSRAEVNTVEAVTRLAEEVPVDTAVELDVCSVNVGVTLIKKHVEIGIKNIGEKVRLNALIDGGASHSFIQLDKLDSRTQKLINDFKNGSGQNASGLFKINLTIRGATNTISELCVIAPMEIKIGGWIGTHNFVISESLQGKEAIIGRDFLKVNKVVIDHGEDKMKIKTCSTEKFHGDCTLLYEYSLIPRCQRTVCLKVETDTLAKEVVFTPTYG</sequence>
<proteinExistence type="predicted"/>
<feature type="region of interest" description="Disordered" evidence="2">
    <location>
        <begin position="163"/>
        <end position="198"/>
    </location>
</feature>
<comment type="caution">
    <text evidence="4">The sequence shown here is derived from an EMBL/GenBank/DDBJ whole genome shotgun (WGS) entry which is preliminary data.</text>
</comment>
<dbReference type="CDD" id="cd00303">
    <property type="entry name" value="retropepsin_like"/>
    <property type="match status" value="1"/>
</dbReference>
<dbReference type="EMBL" id="CAJNOC010010829">
    <property type="protein sequence ID" value="CAF1143354.1"/>
    <property type="molecule type" value="Genomic_DNA"/>
</dbReference>
<evidence type="ECO:0000313" key="5">
    <source>
        <dbReference type="Proteomes" id="UP000663879"/>
    </source>
</evidence>
<keyword evidence="5" id="KW-1185">Reference proteome</keyword>
<gene>
    <name evidence="4" type="ORF">OXX778_LOCUS22990</name>
</gene>
<evidence type="ECO:0000256" key="2">
    <source>
        <dbReference type="SAM" id="MobiDB-lite"/>
    </source>
</evidence>
<dbReference type="OrthoDB" id="10237353at2759"/>